<organism evidence="2 3">
    <name type="scientific">Asparagus officinalis</name>
    <name type="common">Garden asparagus</name>
    <dbReference type="NCBI Taxonomy" id="4686"/>
    <lineage>
        <taxon>Eukaryota</taxon>
        <taxon>Viridiplantae</taxon>
        <taxon>Streptophyta</taxon>
        <taxon>Embryophyta</taxon>
        <taxon>Tracheophyta</taxon>
        <taxon>Spermatophyta</taxon>
        <taxon>Magnoliopsida</taxon>
        <taxon>Liliopsida</taxon>
        <taxon>Asparagales</taxon>
        <taxon>Asparagaceae</taxon>
        <taxon>Asparagoideae</taxon>
        <taxon>Asparagus</taxon>
    </lineage>
</organism>
<dbReference type="Proteomes" id="UP000243459">
    <property type="component" value="Chromosome 9"/>
</dbReference>
<evidence type="ECO:0000313" key="3">
    <source>
        <dbReference type="Proteomes" id="UP000243459"/>
    </source>
</evidence>
<dbReference type="AlphaFoldDB" id="A0A5P1E6Q6"/>
<reference evidence="3" key="1">
    <citation type="journal article" date="2017" name="Nat. Commun.">
        <title>The asparagus genome sheds light on the origin and evolution of a young Y chromosome.</title>
        <authorList>
            <person name="Harkess A."/>
            <person name="Zhou J."/>
            <person name="Xu C."/>
            <person name="Bowers J.E."/>
            <person name="Van der Hulst R."/>
            <person name="Ayyampalayam S."/>
            <person name="Mercati F."/>
            <person name="Riccardi P."/>
            <person name="McKain M.R."/>
            <person name="Kakrana A."/>
            <person name="Tang H."/>
            <person name="Ray J."/>
            <person name="Groenendijk J."/>
            <person name="Arikit S."/>
            <person name="Mathioni S.M."/>
            <person name="Nakano M."/>
            <person name="Shan H."/>
            <person name="Telgmann-Rauber A."/>
            <person name="Kanno A."/>
            <person name="Yue Z."/>
            <person name="Chen H."/>
            <person name="Li W."/>
            <person name="Chen Y."/>
            <person name="Xu X."/>
            <person name="Zhang Y."/>
            <person name="Luo S."/>
            <person name="Chen H."/>
            <person name="Gao J."/>
            <person name="Mao Z."/>
            <person name="Pires J.C."/>
            <person name="Luo M."/>
            <person name="Kudrna D."/>
            <person name="Wing R.A."/>
            <person name="Meyers B.C."/>
            <person name="Yi K."/>
            <person name="Kong H."/>
            <person name="Lavrijsen P."/>
            <person name="Sunseri F."/>
            <person name="Falavigna A."/>
            <person name="Ye Y."/>
            <person name="Leebens-Mack J.H."/>
            <person name="Chen G."/>
        </authorList>
    </citation>
    <scope>NUCLEOTIDE SEQUENCE [LARGE SCALE GENOMIC DNA]</scope>
    <source>
        <strain evidence="3">cv. DH0086</strain>
    </source>
</reference>
<accession>A0A5P1E6Q6</accession>
<evidence type="ECO:0000256" key="1">
    <source>
        <dbReference type="SAM" id="MobiDB-lite"/>
    </source>
</evidence>
<protein>
    <submittedName>
        <fullName evidence="2">Uncharacterized protein</fullName>
    </submittedName>
</protein>
<dbReference type="EMBL" id="CM007389">
    <property type="protein sequence ID" value="ONK58322.1"/>
    <property type="molecule type" value="Genomic_DNA"/>
</dbReference>
<name>A0A5P1E6Q6_ASPOF</name>
<proteinExistence type="predicted"/>
<feature type="region of interest" description="Disordered" evidence="1">
    <location>
        <begin position="1"/>
        <end position="24"/>
    </location>
</feature>
<sequence>MAPHRAISKGRGSTQGAHRPRAEEASVQLDMLAVAYSKAPKDHHNHFSHDGTHDPEVSHIFKGNVPLFLKGSSQERIETIRTGFVNEDTPINEVSIVPNTFGNEIVQNDAQYPFMVARFPNWIKSTDA</sequence>
<keyword evidence="3" id="KW-1185">Reference proteome</keyword>
<dbReference type="Gramene" id="ONK58322">
    <property type="protein sequence ID" value="ONK58322"/>
    <property type="gene ID" value="A4U43_C09F11010"/>
</dbReference>
<evidence type="ECO:0000313" key="2">
    <source>
        <dbReference type="EMBL" id="ONK58322.1"/>
    </source>
</evidence>
<gene>
    <name evidence="2" type="ORF">A4U43_C09F11010</name>
</gene>